<evidence type="ECO:0000256" key="2">
    <source>
        <dbReference type="ARBA" id="ARBA00023054"/>
    </source>
</evidence>
<dbReference type="PANTHER" id="PTHR21682">
    <property type="entry name" value="COILED-COIL DOMAIN-CONTAINING PROTEIN 149"/>
    <property type="match status" value="1"/>
</dbReference>
<dbReference type="OrthoDB" id="5917629at2759"/>
<keyword evidence="2" id="KW-0175">Coiled coil</keyword>
<dbReference type="EMBL" id="UZAM01018752">
    <property type="protein sequence ID" value="VDP51678.1"/>
    <property type="molecule type" value="Genomic_DNA"/>
</dbReference>
<evidence type="ECO:0000313" key="3">
    <source>
        <dbReference type="EMBL" id="VDP51678.1"/>
    </source>
</evidence>
<evidence type="ECO:0000313" key="4">
    <source>
        <dbReference type="Proteomes" id="UP000270296"/>
    </source>
</evidence>
<dbReference type="InterPro" id="IPR019179">
    <property type="entry name" value="CC149"/>
</dbReference>
<dbReference type="PANTHER" id="PTHR21682:SF2">
    <property type="entry name" value="COILED-COIL DOMAIN-CONTAINING PROTEIN 149"/>
    <property type="match status" value="1"/>
</dbReference>
<gene>
    <name evidence="3" type="ORF">SBAD_LOCUS12768</name>
</gene>
<reference evidence="3 4" key="2">
    <citation type="submission" date="2018-11" db="EMBL/GenBank/DDBJ databases">
        <authorList>
            <consortium name="Pathogen Informatics"/>
        </authorList>
    </citation>
    <scope>NUCLEOTIDE SEQUENCE [LARGE SCALE GENOMIC DNA]</scope>
</reference>
<reference evidence="5" key="1">
    <citation type="submission" date="2016-06" db="UniProtKB">
        <authorList>
            <consortium name="WormBaseParasite"/>
        </authorList>
    </citation>
    <scope>IDENTIFICATION</scope>
</reference>
<evidence type="ECO:0000256" key="1">
    <source>
        <dbReference type="ARBA" id="ARBA00005872"/>
    </source>
</evidence>
<organism evidence="5">
    <name type="scientific">Soboliphyme baturini</name>
    <dbReference type="NCBI Taxonomy" id="241478"/>
    <lineage>
        <taxon>Eukaryota</taxon>
        <taxon>Metazoa</taxon>
        <taxon>Ecdysozoa</taxon>
        <taxon>Nematoda</taxon>
        <taxon>Enoplea</taxon>
        <taxon>Dorylaimia</taxon>
        <taxon>Dioctophymatida</taxon>
        <taxon>Dioctophymatoidea</taxon>
        <taxon>Soboliphymatidae</taxon>
        <taxon>Soboliphyme</taxon>
    </lineage>
</organism>
<dbReference type="Pfam" id="PF09789">
    <property type="entry name" value="CC149"/>
    <property type="match status" value="1"/>
</dbReference>
<accession>A0A183JA70</accession>
<evidence type="ECO:0000313" key="5">
    <source>
        <dbReference type="WBParaSite" id="SBAD_0001317901-mRNA-1"/>
    </source>
</evidence>
<dbReference type="AlphaFoldDB" id="A0A183JA70"/>
<comment type="similarity">
    <text evidence="1">Belongs to the CCDC149 family.</text>
</comment>
<proteinExistence type="inferred from homology"/>
<sequence>MAAMMNGDCSCFTDVDDLLSENRYLKEQLCQLKEENCMTRAILSKYKKIVTSKKNSLKSLITSDPKPSRSARPTTPITVVSLKQIEELVQNDSGLNLSRETYHQIIGLLLDTLKDKNMAISHGKKTNNKSRAELWNPFGIKFARPLLALSAGSETLRASAIRR</sequence>
<dbReference type="WBParaSite" id="SBAD_0001317901-mRNA-1">
    <property type="protein sequence ID" value="SBAD_0001317901-mRNA-1"/>
    <property type="gene ID" value="SBAD_0001317901"/>
</dbReference>
<keyword evidence="4" id="KW-1185">Reference proteome</keyword>
<name>A0A183JA70_9BILA</name>
<dbReference type="Proteomes" id="UP000270296">
    <property type="component" value="Unassembled WGS sequence"/>
</dbReference>
<protein>
    <submittedName>
        <fullName evidence="5">BEN domain-containing protein</fullName>
    </submittedName>
</protein>